<dbReference type="AlphaFoldDB" id="A0A8S9XYZ4"/>
<feature type="compositionally biased region" description="Basic and acidic residues" evidence="1">
    <location>
        <begin position="1"/>
        <end position="12"/>
    </location>
</feature>
<gene>
    <name evidence="2" type="ORF">GE061_011035</name>
</gene>
<evidence type="ECO:0000256" key="1">
    <source>
        <dbReference type="SAM" id="MobiDB-lite"/>
    </source>
</evidence>
<proteinExistence type="predicted"/>
<feature type="region of interest" description="Disordered" evidence="1">
    <location>
        <begin position="1"/>
        <end position="22"/>
    </location>
</feature>
<evidence type="ECO:0000313" key="3">
    <source>
        <dbReference type="Proteomes" id="UP000466442"/>
    </source>
</evidence>
<keyword evidence="3" id="KW-1185">Reference proteome</keyword>
<comment type="caution">
    <text evidence="2">The sequence shown here is derived from an EMBL/GenBank/DDBJ whole genome shotgun (WGS) entry which is preliminary data.</text>
</comment>
<name>A0A8S9XYZ4_APOLU</name>
<reference evidence="2" key="1">
    <citation type="journal article" date="2021" name="Mol. Ecol. Resour.">
        <title>Apolygus lucorum genome provides insights into omnivorousness and mesophyll feeding.</title>
        <authorList>
            <person name="Liu Y."/>
            <person name="Liu H."/>
            <person name="Wang H."/>
            <person name="Huang T."/>
            <person name="Liu B."/>
            <person name="Yang B."/>
            <person name="Yin L."/>
            <person name="Li B."/>
            <person name="Zhang Y."/>
            <person name="Zhang S."/>
            <person name="Jiang F."/>
            <person name="Zhang X."/>
            <person name="Ren Y."/>
            <person name="Wang B."/>
            <person name="Wang S."/>
            <person name="Lu Y."/>
            <person name="Wu K."/>
            <person name="Fan W."/>
            <person name="Wang G."/>
        </authorList>
    </citation>
    <scope>NUCLEOTIDE SEQUENCE</scope>
    <source>
        <strain evidence="2">12Hb</strain>
    </source>
</reference>
<accession>A0A8S9XYZ4</accession>
<dbReference type="Proteomes" id="UP000466442">
    <property type="component" value="Unassembled WGS sequence"/>
</dbReference>
<evidence type="ECO:0000313" key="2">
    <source>
        <dbReference type="EMBL" id="KAF6213316.1"/>
    </source>
</evidence>
<protein>
    <submittedName>
        <fullName evidence="2">Uncharacterized protein</fullName>
    </submittedName>
</protein>
<sequence>MERSTEGMREVEAGSVPPKGPHATYIRELNSLNTAVLLVDPTKSIKVTNQSEAVLRASLRQAVIKKHGKITTFSERSAQCELGLEKYRTVQKLMRITEREAVCDIPVITYNLPNDSREEKIQCELGVEALSTTKTLKFVPESTSLRHGQG</sequence>
<dbReference type="EMBL" id="WIXP02000003">
    <property type="protein sequence ID" value="KAF6213316.1"/>
    <property type="molecule type" value="Genomic_DNA"/>
</dbReference>
<organism evidence="2 3">
    <name type="scientific">Apolygus lucorum</name>
    <name type="common">Small green plant bug</name>
    <name type="synonym">Lygocoris lucorum</name>
    <dbReference type="NCBI Taxonomy" id="248454"/>
    <lineage>
        <taxon>Eukaryota</taxon>
        <taxon>Metazoa</taxon>
        <taxon>Ecdysozoa</taxon>
        <taxon>Arthropoda</taxon>
        <taxon>Hexapoda</taxon>
        <taxon>Insecta</taxon>
        <taxon>Pterygota</taxon>
        <taxon>Neoptera</taxon>
        <taxon>Paraneoptera</taxon>
        <taxon>Hemiptera</taxon>
        <taxon>Heteroptera</taxon>
        <taxon>Panheteroptera</taxon>
        <taxon>Cimicomorpha</taxon>
        <taxon>Miridae</taxon>
        <taxon>Mirini</taxon>
        <taxon>Apolygus</taxon>
    </lineage>
</organism>